<evidence type="ECO:0000259" key="1">
    <source>
        <dbReference type="Pfam" id="PF00326"/>
    </source>
</evidence>
<dbReference type="Pfam" id="PF00930">
    <property type="entry name" value="DPPIV_N"/>
    <property type="match status" value="1"/>
</dbReference>
<dbReference type="SUPFAM" id="SSF53474">
    <property type="entry name" value="alpha/beta-Hydrolases"/>
    <property type="match status" value="1"/>
</dbReference>
<evidence type="ECO:0000313" key="3">
    <source>
        <dbReference type="EMBL" id="THD27046.1"/>
    </source>
</evidence>
<evidence type="ECO:0000313" key="4">
    <source>
        <dbReference type="Proteomes" id="UP000230066"/>
    </source>
</evidence>
<protein>
    <submittedName>
        <fullName evidence="3">Dipeptidyl peptidase 9</fullName>
    </submittedName>
</protein>
<dbReference type="AlphaFoldDB" id="A0A4E0RH84"/>
<dbReference type="GO" id="GO:0008239">
    <property type="term" value="F:dipeptidyl-peptidase activity"/>
    <property type="evidence" value="ECO:0007669"/>
    <property type="project" value="TreeGrafter"/>
</dbReference>
<feature type="domain" description="Peptidase S9 prolyl oligopeptidase catalytic" evidence="1">
    <location>
        <begin position="531"/>
        <end position="712"/>
    </location>
</feature>
<dbReference type="InterPro" id="IPR001375">
    <property type="entry name" value="Peptidase_S9_cat"/>
</dbReference>
<name>A0A4E0RH84_FASHE</name>
<reference evidence="3" key="1">
    <citation type="submission" date="2019-03" db="EMBL/GenBank/DDBJ databases">
        <title>Improved annotation for the trematode Fasciola hepatica.</title>
        <authorList>
            <person name="Choi Y.-J."/>
            <person name="Martin J."/>
            <person name="Mitreva M."/>
        </authorList>
    </citation>
    <scope>NUCLEOTIDE SEQUENCE [LARGE SCALE GENOMIC DNA]</scope>
</reference>
<dbReference type="InterPro" id="IPR050278">
    <property type="entry name" value="Serine_Prot_S9B/DPPIV"/>
</dbReference>
<dbReference type="GO" id="GO:0006508">
    <property type="term" value="P:proteolysis"/>
    <property type="evidence" value="ECO:0007669"/>
    <property type="project" value="InterPro"/>
</dbReference>
<feature type="domain" description="Dipeptidylpeptidase IV N-terminal" evidence="2">
    <location>
        <begin position="84"/>
        <end position="320"/>
    </location>
</feature>
<sequence>MVYMSFQDVCSQSVVTDSPTRFLQFLSMCNSTHHFVSLDRSHLRIVSVAIHSQLEKVKSILLTCLSNTNTNSHVHWFCIVTIPSVWCQLITRTQNRLELILIPVTNFQPTNSGAPSSEMCASSTEVPHIRQSPCIRLLVEENVEFWVKVHDHLAFLTRPWHPVPPTGSPKQTTSTGATVISATDTSAQVTFIWASHRTGFSHLYLIQRSWATWSDLVGDVTAADLSGSGTALVLNADEVFTAQLTSGSWEVTGKELWLDETHQLVYFEANREHPLLQNVYAVSYTGGTRGRLTRLTPTNSPMAMSTDEVVTYVDNSQPTTPTKCHLGSTYFTTGAPCFDPMFPSSTTALENYPLSYEISALDVEAGWAVLTSSSLNRLPGTQVVRIGFQPIISSPGTHIPTTVSGSKDLIRMEPSFRHVAWLRHHVSHHNATSPSIRLCDPPRVVRFDIEQAQHDVMDPIARSNDSQSVTATNYCQQHGLCPRTYLYGLLYLPSQPPPPSGFPTVHYVYGGPSIQLVKGVYSKSLLMHAMLYCHFGYAVFLCDCRGSANRGVLFAGHVKYRLGQVEMDDHVAFLKYVASTTGLIDLSRVAVTGYSYGGYMSLIAAMQYSHIYRAAVACSPVVDWLLYDTAYTERYMGLPQENPVVFWNSTVLRYVDKMPSDIVRLMICHGGQDENVHFAHTSRLLKKLETAGKPFSLLYYPTSRHGIKEYEHLEASLLQLLESVLKPVRTDTFSASDVE</sequence>
<dbReference type="SUPFAM" id="SSF82171">
    <property type="entry name" value="DPP6 N-terminal domain-like"/>
    <property type="match status" value="1"/>
</dbReference>
<comment type="caution">
    <text evidence="3">The sequence shown here is derived from an EMBL/GenBank/DDBJ whole genome shotgun (WGS) entry which is preliminary data.</text>
</comment>
<dbReference type="Gene3D" id="2.140.10.30">
    <property type="entry name" value="Dipeptidylpeptidase IV, N-terminal domain"/>
    <property type="match status" value="1"/>
</dbReference>
<dbReference type="Gene3D" id="3.40.50.1820">
    <property type="entry name" value="alpha/beta hydrolase"/>
    <property type="match status" value="1"/>
</dbReference>
<dbReference type="EMBL" id="JXXN02000543">
    <property type="protein sequence ID" value="THD27046.1"/>
    <property type="molecule type" value="Genomic_DNA"/>
</dbReference>
<organism evidence="3 4">
    <name type="scientific">Fasciola hepatica</name>
    <name type="common">Liver fluke</name>
    <dbReference type="NCBI Taxonomy" id="6192"/>
    <lineage>
        <taxon>Eukaryota</taxon>
        <taxon>Metazoa</taxon>
        <taxon>Spiralia</taxon>
        <taxon>Lophotrochozoa</taxon>
        <taxon>Platyhelminthes</taxon>
        <taxon>Trematoda</taxon>
        <taxon>Digenea</taxon>
        <taxon>Plagiorchiida</taxon>
        <taxon>Echinostomata</taxon>
        <taxon>Echinostomatoidea</taxon>
        <taxon>Fasciolidae</taxon>
        <taxon>Fasciola</taxon>
    </lineage>
</organism>
<gene>
    <name evidence="3" type="ORF">D915_002073</name>
</gene>
<dbReference type="GO" id="GO:0008236">
    <property type="term" value="F:serine-type peptidase activity"/>
    <property type="evidence" value="ECO:0007669"/>
    <property type="project" value="InterPro"/>
</dbReference>
<dbReference type="Proteomes" id="UP000230066">
    <property type="component" value="Unassembled WGS sequence"/>
</dbReference>
<dbReference type="InterPro" id="IPR002469">
    <property type="entry name" value="Peptidase_S9B_N"/>
</dbReference>
<keyword evidence="4" id="KW-1185">Reference proteome</keyword>
<proteinExistence type="predicted"/>
<dbReference type="PANTHER" id="PTHR11731">
    <property type="entry name" value="PROTEASE FAMILY S9B,C DIPEPTIDYL-PEPTIDASE IV-RELATED"/>
    <property type="match status" value="1"/>
</dbReference>
<evidence type="ECO:0000259" key="2">
    <source>
        <dbReference type="Pfam" id="PF00930"/>
    </source>
</evidence>
<dbReference type="Pfam" id="PF00326">
    <property type="entry name" value="Peptidase_S9"/>
    <property type="match status" value="1"/>
</dbReference>
<accession>A0A4E0RH84</accession>
<dbReference type="PANTHER" id="PTHR11731:SF193">
    <property type="entry name" value="DIPEPTIDYL PEPTIDASE 9"/>
    <property type="match status" value="1"/>
</dbReference>
<dbReference type="InterPro" id="IPR029058">
    <property type="entry name" value="AB_hydrolase_fold"/>
</dbReference>